<evidence type="ECO:0000256" key="1">
    <source>
        <dbReference type="ARBA" id="ARBA00004141"/>
    </source>
</evidence>
<dbReference type="InterPro" id="IPR036259">
    <property type="entry name" value="MFS_trans_sf"/>
</dbReference>
<evidence type="ECO:0000259" key="3">
    <source>
        <dbReference type="PROSITE" id="PS50850"/>
    </source>
</evidence>
<gene>
    <name evidence="4" type="ORF">BHQ10_008559</name>
</gene>
<keyword evidence="2" id="KW-0472">Membrane</keyword>
<reference evidence="4 5" key="1">
    <citation type="journal article" date="2017" name="Biotechnol. Biofuels">
        <title>Differential beta-glucosidase expression as a function of carbon source availability in Talaromyces amestolkiae: a genomic and proteomic approach.</title>
        <authorList>
            <person name="de Eugenio L.I."/>
            <person name="Mendez-Liter J.A."/>
            <person name="Nieto-Dominguez M."/>
            <person name="Alonso L."/>
            <person name="Gil-Munoz J."/>
            <person name="Barriuso J."/>
            <person name="Prieto A."/>
            <person name="Martinez M.J."/>
        </authorList>
    </citation>
    <scope>NUCLEOTIDE SEQUENCE [LARGE SCALE GENOMIC DNA]</scope>
    <source>
        <strain evidence="4 5">CIB</strain>
    </source>
</reference>
<feature type="transmembrane region" description="Helical" evidence="2">
    <location>
        <begin position="85"/>
        <end position="103"/>
    </location>
</feature>
<feature type="transmembrane region" description="Helical" evidence="2">
    <location>
        <begin position="419"/>
        <end position="441"/>
    </location>
</feature>
<proteinExistence type="predicted"/>
<dbReference type="Proteomes" id="UP000249363">
    <property type="component" value="Unassembled WGS sequence"/>
</dbReference>
<dbReference type="PROSITE" id="PS50850">
    <property type="entry name" value="MFS"/>
    <property type="match status" value="1"/>
</dbReference>
<dbReference type="STRING" id="1196081.A0A364L9R5"/>
<feature type="transmembrane region" description="Helical" evidence="2">
    <location>
        <begin position="57"/>
        <end position="78"/>
    </location>
</feature>
<feature type="domain" description="Major facilitator superfamily (MFS) profile" evidence="3">
    <location>
        <begin position="1"/>
        <end position="445"/>
    </location>
</feature>
<dbReference type="OrthoDB" id="10027823at2759"/>
<accession>A0A364L9R5</accession>
<feature type="transmembrane region" description="Helical" evidence="2">
    <location>
        <begin position="32"/>
        <end position="51"/>
    </location>
</feature>
<feature type="transmembrane region" description="Helical" evidence="2">
    <location>
        <begin position="333"/>
        <end position="351"/>
    </location>
</feature>
<dbReference type="InterPro" id="IPR020846">
    <property type="entry name" value="MFS_dom"/>
</dbReference>
<sequence length="461" mass="49544">MLSSILHELGLVSLYHSPLDTKLLCSQRFVRLFAYGGSTLILASFLSALDISDDRIGLFMTLTLVGDVVISFFLTLFADRLGRKAVLLLGSALMCGSGVAFALSGNYWVLLLAAVLGVISPGGNEIGPFRAVEESTIAHLTAKEHMSDIYAWYSLIGTAGTALGMMVCGWVMTLLQETKHWDFVPACRVVFFMYAGVGAVKFLLTMGLSKKVEAEKKKAPTTTNGASETDPLLVSGSQEETVAVVPPKQRKLFYLPGVEAELVGLVTSLLLLFGLDSFGSSLASLSWITYYFRRKFGMSDGELGSLFSVTSIIQASSMLLASSIAKRFGNVRTMVFTHLPSCIFLATMSLPNSLPLAMTLLIGRACTQNMDVAPRAAFLAEALPAEQRTAIMGTINVVKTTASSVAPLLTGVLSSSGKLWVSFVLAGCLKIMYDLGILVTFGGMEREKRRKARAAQESDDA</sequence>
<dbReference type="PANTHER" id="PTHR23520">
    <property type="entry name" value="TRANSPORTER, PUTATIVE (AFU_ORTHOLOGUE AFUA_3G04000)-RELATED"/>
    <property type="match status" value="1"/>
</dbReference>
<keyword evidence="2" id="KW-1133">Transmembrane helix</keyword>
<dbReference type="Pfam" id="PF07690">
    <property type="entry name" value="MFS_1"/>
    <property type="match status" value="2"/>
</dbReference>
<feature type="transmembrane region" description="Helical" evidence="2">
    <location>
        <begin position="150"/>
        <end position="172"/>
    </location>
</feature>
<comment type="subcellular location">
    <subcellularLocation>
        <location evidence="1">Membrane</location>
        <topology evidence="1">Multi-pass membrane protein</topology>
    </subcellularLocation>
</comment>
<dbReference type="AlphaFoldDB" id="A0A364L9R5"/>
<evidence type="ECO:0000256" key="2">
    <source>
        <dbReference type="SAM" id="Phobius"/>
    </source>
</evidence>
<feature type="transmembrane region" description="Helical" evidence="2">
    <location>
        <begin position="192"/>
        <end position="209"/>
    </location>
</feature>
<dbReference type="EMBL" id="MIKG01000019">
    <property type="protein sequence ID" value="RAO72547.1"/>
    <property type="molecule type" value="Genomic_DNA"/>
</dbReference>
<feature type="transmembrane region" description="Helical" evidence="2">
    <location>
        <begin position="260"/>
        <end position="283"/>
    </location>
</feature>
<dbReference type="PANTHER" id="PTHR23520:SF5">
    <property type="entry name" value="TRANSPORTER, PUTATIVE (AFU_ORTHOLOGUE AFUA_3G04000)-RELATED"/>
    <property type="match status" value="1"/>
</dbReference>
<organism evidence="4 5">
    <name type="scientific">Talaromyces amestolkiae</name>
    <dbReference type="NCBI Taxonomy" id="1196081"/>
    <lineage>
        <taxon>Eukaryota</taxon>
        <taxon>Fungi</taxon>
        <taxon>Dikarya</taxon>
        <taxon>Ascomycota</taxon>
        <taxon>Pezizomycotina</taxon>
        <taxon>Eurotiomycetes</taxon>
        <taxon>Eurotiomycetidae</taxon>
        <taxon>Eurotiales</taxon>
        <taxon>Trichocomaceae</taxon>
        <taxon>Talaromyces</taxon>
        <taxon>Talaromyces sect. Talaromyces</taxon>
    </lineage>
</organism>
<protein>
    <recommendedName>
        <fullName evidence="3">Major facilitator superfamily (MFS) profile domain-containing protein</fullName>
    </recommendedName>
</protein>
<comment type="caution">
    <text evidence="4">The sequence shown here is derived from an EMBL/GenBank/DDBJ whole genome shotgun (WGS) entry which is preliminary data.</text>
</comment>
<dbReference type="Gene3D" id="1.20.1250.20">
    <property type="entry name" value="MFS general substrate transporter like domains"/>
    <property type="match status" value="2"/>
</dbReference>
<dbReference type="SUPFAM" id="SSF103473">
    <property type="entry name" value="MFS general substrate transporter"/>
    <property type="match status" value="1"/>
</dbReference>
<dbReference type="GO" id="GO:0000329">
    <property type="term" value="C:fungal-type vacuole membrane"/>
    <property type="evidence" value="ECO:0007669"/>
    <property type="project" value="TreeGrafter"/>
</dbReference>
<dbReference type="InterPro" id="IPR011701">
    <property type="entry name" value="MFS"/>
</dbReference>
<evidence type="ECO:0000313" key="4">
    <source>
        <dbReference type="EMBL" id="RAO72547.1"/>
    </source>
</evidence>
<dbReference type="GeneID" id="63797773"/>
<dbReference type="GO" id="GO:0022857">
    <property type="term" value="F:transmembrane transporter activity"/>
    <property type="evidence" value="ECO:0007669"/>
    <property type="project" value="InterPro"/>
</dbReference>
<keyword evidence="5" id="KW-1185">Reference proteome</keyword>
<name>A0A364L9R5_TALAM</name>
<dbReference type="RefSeq" id="XP_040737061.1">
    <property type="nucleotide sequence ID" value="XM_040881377.1"/>
</dbReference>
<keyword evidence="2" id="KW-0812">Transmembrane</keyword>
<evidence type="ECO:0000313" key="5">
    <source>
        <dbReference type="Proteomes" id="UP000249363"/>
    </source>
</evidence>